<keyword evidence="1" id="KW-1133">Transmembrane helix</keyword>
<keyword evidence="3" id="KW-1185">Reference proteome</keyword>
<dbReference type="OrthoDB" id="270068at2157"/>
<keyword evidence="1" id="KW-0472">Membrane</keyword>
<feature type="transmembrane region" description="Helical" evidence="1">
    <location>
        <begin position="106"/>
        <end position="125"/>
    </location>
</feature>
<dbReference type="RefSeq" id="WP_058572241.1">
    <property type="nucleotide sequence ID" value="NZ_LOPV01000181.1"/>
</dbReference>
<dbReference type="Proteomes" id="UP000053157">
    <property type="component" value="Unassembled WGS sequence"/>
</dbReference>
<accession>A0A0W1SLW8</accession>
<feature type="transmembrane region" description="Helical" evidence="1">
    <location>
        <begin position="137"/>
        <end position="158"/>
    </location>
</feature>
<keyword evidence="1" id="KW-0812">Transmembrane</keyword>
<organism evidence="2 3">
    <name type="scientific">Haloferax profundi</name>
    <dbReference type="NCBI Taxonomy" id="1544718"/>
    <lineage>
        <taxon>Archaea</taxon>
        <taxon>Methanobacteriati</taxon>
        <taxon>Methanobacteriota</taxon>
        <taxon>Stenosarchaea group</taxon>
        <taxon>Halobacteria</taxon>
        <taxon>Halobacteriales</taxon>
        <taxon>Haloferacaceae</taxon>
        <taxon>Haloferax</taxon>
    </lineage>
</organism>
<name>A0A0W1SLW8_9EURY</name>
<gene>
    <name evidence="2" type="ORF">AUR66_14670</name>
</gene>
<feature type="transmembrane region" description="Helical" evidence="1">
    <location>
        <begin position="12"/>
        <end position="31"/>
    </location>
</feature>
<protein>
    <submittedName>
        <fullName evidence="2">Uncharacterized protein</fullName>
    </submittedName>
</protein>
<feature type="transmembrane region" description="Helical" evidence="1">
    <location>
        <begin position="43"/>
        <end position="66"/>
    </location>
</feature>
<proteinExistence type="predicted"/>
<feature type="transmembrane region" description="Helical" evidence="1">
    <location>
        <begin position="78"/>
        <end position="99"/>
    </location>
</feature>
<evidence type="ECO:0000256" key="1">
    <source>
        <dbReference type="SAM" id="Phobius"/>
    </source>
</evidence>
<evidence type="ECO:0000313" key="2">
    <source>
        <dbReference type="EMBL" id="KTG27172.1"/>
    </source>
</evidence>
<evidence type="ECO:0000313" key="3">
    <source>
        <dbReference type="Proteomes" id="UP000053157"/>
    </source>
</evidence>
<sequence length="175" mass="18575">MPGTPDPVLGSGVLTHVVASFVGLTLVAVVYTSRKRIARSRLVPATIGVVYAAATLAVWVAARVVTDAFPSGFVEDPLAATGFLAFSFLVLTGFVVATARLYARRGLVVPLVGLFGVTELVWWAFLHVRGETDALGMFILFGPALMALVLLAGGVEYVGRRGWKRLTRGGERSVT</sequence>
<dbReference type="AlphaFoldDB" id="A0A0W1SLW8"/>
<dbReference type="EMBL" id="LOPV01000181">
    <property type="protein sequence ID" value="KTG27172.1"/>
    <property type="molecule type" value="Genomic_DNA"/>
</dbReference>
<reference evidence="2 3" key="1">
    <citation type="submission" date="2015-12" db="EMBL/GenBank/DDBJ databases">
        <title>Haloferax profundi sp. nov. isolated from the Discovery deep brine-seawater interface in the Red Sea.</title>
        <authorList>
            <person name="Zhang G."/>
            <person name="Stingl U."/>
            <person name="Rashid M."/>
        </authorList>
    </citation>
    <scope>NUCLEOTIDE SEQUENCE [LARGE SCALE GENOMIC DNA]</scope>
    <source>
        <strain evidence="2 3">SB29</strain>
    </source>
</reference>
<comment type="caution">
    <text evidence="2">The sequence shown here is derived from an EMBL/GenBank/DDBJ whole genome shotgun (WGS) entry which is preliminary data.</text>
</comment>